<feature type="compositionally biased region" description="Polar residues" evidence="4">
    <location>
        <begin position="268"/>
        <end position="292"/>
    </location>
</feature>
<feature type="compositionally biased region" description="Polar residues" evidence="4">
    <location>
        <begin position="321"/>
        <end position="330"/>
    </location>
</feature>
<reference evidence="5" key="2">
    <citation type="submission" date="2024-01" db="EMBL/GenBank/DDBJ databases">
        <authorList>
            <person name="He J."/>
            <person name="Wang M."/>
            <person name="Zheng J."/>
            <person name="Liu Z."/>
        </authorList>
    </citation>
    <scope>NUCLEOTIDE SEQUENCE</scope>
    <source>
        <strain evidence="5">ZL_2023a</strain>
        <tissue evidence="5">Muscle</tissue>
    </source>
</reference>
<dbReference type="Pfam" id="PF16218">
    <property type="entry name" value="Peptidase_C101"/>
    <property type="match status" value="1"/>
</dbReference>
<evidence type="ECO:0000256" key="1">
    <source>
        <dbReference type="ARBA" id="ARBA00004496"/>
    </source>
</evidence>
<dbReference type="GO" id="GO:0004843">
    <property type="term" value="F:cysteine-type deubiquitinase activity"/>
    <property type="evidence" value="ECO:0007669"/>
    <property type="project" value="TreeGrafter"/>
</dbReference>
<feature type="compositionally biased region" description="Basic residues" evidence="4">
    <location>
        <begin position="251"/>
        <end position="263"/>
    </location>
</feature>
<reference evidence="5 6" key="1">
    <citation type="journal article" date="2024" name="BMC Genomics">
        <title>Genome assembly of redclaw crayfish (Cherax quadricarinatus) provides insights into its immune adaptation and hypoxia tolerance.</title>
        <authorList>
            <person name="Liu Z."/>
            <person name="Zheng J."/>
            <person name="Li H."/>
            <person name="Fang K."/>
            <person name="Wang S."/>
            <person name="He J."/>
            <person name="Zhou D."/>
            <person name="Weng S."/>
            <person name="Chi M."/>
            <person name="Gu Z."/>
            <person name="He J."/>
            <person name="Li F."/>
            <person name="Wang M."/>
        </authorList>
    </citation>
    <scope>NUCLEOTIDE SEQUENCE [LARGE SCALE GENOMIC DNA]</scope>
    <source>
        <strain evidence="5">ZL_2023a</strain>
    </source>
</reference>
<protein>
    <recommendedName>
        <fullName evidence="7">Ubiquitinyl hydrolase 1</fullName>
    </recommendedName>
</protein>
<dbReference type="InterPro" id="IPR023235">
    <property type="entry name" value="FAM105"/>
</dbReference>
<comment type="similarity">
    <text evidence="2">Belongs to the peptidase C65 family. Otulin subfamily.</text>
</comment>
<keyword evidence="3" id="KW-0963">Cytoplasm</keyword>
<keyword evidence="6" id="KW-1185">Reference proteome</keyword>
<evidence type="ECO:0000256" key="2">
    <source>
        <dbReference type="ARBA" id="ARBA00010267"/>
    </source>
</evidence>
<feature type="region of interest" description="Disordered" evidence="4">
    <location>
        <begin position="715"/>
        <end position="761"/>
    </location>
</feature>
<dbReference type="EMBL" id="JARKIK010000026">
    <property type="protein sequence ID" value="KAK8743154.1"/>
    <property type="molecule type" value="Genomic_DNA"/>
</dbReference>
<evidence type="ECO:0000256" key="3">
    <source>
        <dbReference type="ARBA" id="ARBA00022490"/>
    </source>
</evidence>
<dbReference type="PANTHER" id="PTHR33662:SF3">
    <property type="entry name" value="FIBROUS SHEATH CABYR-BINDING PROTEIN-LIKE-RELATED"/>
    <property type="match status" value="1"/>
</dbReference>
<dbReference type="GO" id="GO:1990108">
    <property type="term" value="P:protein linear deubiquitination"/>
    <property type="evidence" value="ECO:0007669"/>
    <property type="project" value="TreeGrafter"/>
</dbReference>
<feature type="region of interest" description="Disordered" evidence="4">
    <location>
        <begin position="221"/>
        <end position="408"/>
    </location>
</feature>
<evidence type="ECO:0000313" key="6">
    <source>
        <dbReference type="Proteomes" id="UP001445076"/>
    </source>
</evidence>
<feature type="region of interest" description="Disordered" evidence="4">
    <location>
        <begin position="580"/>
        <end position="640"/>
    </location>
</feature>
<comment type="caution">
    <text evidence="5">The sequence shown here is derived from an EMBL/GenBank/DDBJ whole genome shotgun (WGS) entry which is preliminary data.</text>
</comment>
<feature type="region of interest" description="Disordered" evidence="4">
    <location>
        <begin position="131"/>
        <end position="152"/>
    </location>
</feature>
<dbReference type="PRINTS" id="PR02056">
    <property type="entry name" value="PROTEINF105A"/>
</dbReference>
<name>A0AAW0XRU0_CHEQU</name>
<feature type="compositionally biased region" description="Low complexity" evidence="4">
    <location>
        <begin position="718"/>
        <end position="752"/>
    </location>
</feature>
<gene>
    <name evidence="5" type="ORF">OTU49_001565</name>
</gene>
<sequence>MLRSAGVCWQGAGGGVKTDSVGGVGGSVWYPDIAAMLYYTLEPQFSALIFSVCSRHERYSLLPDLLACYPYGHPIASDVLPYAHSLGVQVNTLGDHYACFLTQVRAGSVIFLVGVGSLVCWKLWEHWRHGGSGEPPTTPTRTPKPTPPTRRPRGILASLLEEDLVQDPDEFDDEDPAFIQGKYFGPDSPCEEVPCDEGSLLSTDVSEASNSEALAQPYHADASASYSAGDGGSSSGEESLPTDEDSDAHRHGTNKRVIKRKHRASELCKNQGTPSRQSLVKPTAVQAVSLTSCGGKPKTETRHVSSKLSSTAGVDHPLQSEWISSESSLGKATCLVPGQVPSRGLTRHQGDGSETPDSEEMVERRKRLQNMTSRKSVEHADEGDWFGDNRVQPEGEEEHQPSSNISSASLSDLMEKIRHRGHRGSISRDNSIASSLSELVTSPVGSKRFSFKREDSVCSNLSDFALSECSEMSLEVSVREDLACKTFTCLDDIEHELDDLKSSMLEMDEEVTKFTSRPNPYTFKTTFSDCSITSGDSRPNSAMDLVNAHRSRASFKGLIASKPNTSSESDAVEACGAETTQPLNHGISGSEAEGSFEWDSPQHGWSSMHAPPLSRLPELPSEDAESSRASMQDDTMPSLEWDNGCLRQYAEEALASHENPLDEVFHPNSHDSHQLLPDHSSLELDLEEELMSSSGLLTDAPDLNNAPMTISIDSAIHSGTGSRSTSSSPLPTGLGHSLLSSSGLASSSEISPATPDSDTTSWTCWERRVGLSEFGNKARRYWSSEESGYIEGVETPLDTSLHIHLSPVHEIKEKEVSSESSSSTPLHRVDNCNPAIANQNINNSHTSDNNINNNLIMGNKTSTVNDNDPSYTSELTPTLDTHIAIGPKMELTKYATTEWQGNTTKAQVIKQGYSAIPAELSFTHLRKVRGDNYCGVRAVLYQMLSLGIPLPSGHVTHSRLADELGQGSTWLREWSFGHRLNFRKEQILSGFWECLDTLDSMALNLTGCENRECVVLSQLNGDSELDVKLCEAVKLHMLASALDLYISNNNGDNVPLFAMIMFARHSSLTPKDLVRNHLNPVGDTAGLEQIEMFLMGHTLGVTLQVVRPASFGKDDFICYYPDANIGIWPEISLVAEDDRHYNVLVK</sequence>
<dbReference type="GO" id="GO:0005737">
    <property type="term" value="C:cytoplasm"/>
    <property type="evidence" value="ECO:0007669"/>
    <property type="project" value="UniProtKB-SubCell"/>
</dbReference>
<dbReference type="PANTHER" id="PTHR33662">
    <property type="entry name" value="OTU DEUBIQUITINASE WITH LINEAR LINKAGE-SPECIFICITY A-RELATED"/>
    <property type="match status" value="1"/>
</dbReference>
<dbReference type="EMBL" id="JARKIK010000026">
    <property type="protein sequence ID" value="KAK8743155.1"/>
    <property type="molecule type" value="Genomic_DNA"/>
</dbReference>
<proteinExistence type="inferred from homology"/>
<feature type="compositionally biased region" description="Pro residues" evidence="4">
    <location>
        <begin position="136"/>
        <end position="149"/>
    </location>
</feature>
<evidence type="ECO:0008006" key="7">
    <source>
        <dbReference type="Google" id="ProtNLM"/>
    </source>
</evidence>
<evidence type="ECO:0000313" key="5">
    <source>
        <dbReference type="EMBL" id="KAK8743154.1"/>
    </source>
</evidence>
<evidence type="ECO:0000256" key="4">
    <source>
        <dbReference type="SAM" id="MobiDB-lite"/>
    </source>
</evidence>
<dbReference type="Proteomes" id="UP001445076">
    <property type="component" value="Unassembled WGS sequence"/>
</dbReference>
<organism evidence="5 6">
    <name type="scientific">Cherax quadricarinatus</name>
    <name type="common">Australian red claw crayfish</name>
    <dbReference type="NCBI Taxonomy" id="27406"/>
    <lineage>
        <taxon>Eukaryota</taxon>
        <taxon>Metazoa</taxon>
        <taxon>Ecdysozoa</taxon>
        <taxon>Arthropoda</taxon>
        <taxon>Crustacea</taxon>
        <taxon>Multicrustacea</taxon>
        <taxon>Malacostraca</taxon>
        <taxon>Eumalacostraca</taxon>
        <taxon>Eucarida</taxon>
        <taxon>Decapoda</taxon>
        <taxon>Pleocyemata</taxon>
        <taxon>Astacidea</taxon>
        <taxon>Parastacoidea</taxon>
        <taxon>Parastacidae</taxon>
        <taxon>Cherax</taxon>
    </lineage>
</organism>
<dbReference type="InterPro" id="IPR023236">
    <property type="entry name" value="OTULINL"/>
</dbReference>
<dbReference type="CDD" id="cd22790">
    <property type="entry name" value="OTU_OTUL-like"/>
    <property type="match status" value="1"/>
</dbReference>
<dbReference type="AlphaFoldDB" id="A0AAW0XRU0"/>
<accession>A0AAW0XRU0</accession>
<dbReference type="PRINTS" id="PR02055">
    <property type="entry name" value="PROTEINF105"/>
</dbReference>
<comment type="subcellular location">
    <subcellularLocation>
        <location evidence="1">Cytoplasm</location>
    </subcellularLocation>
</comment>